<organism evidence="1 2">
    <name type="scientific">Vibrio phage JA-1</name>
    <dbReference type="NCBI Taxonomy" id="1283071"/>
    <lineage>
        <taxon>Viruses</taxon>
        <taxon>Duplodnaviria</taxon>
        <taxon>Heunggongvirae</taxon>
        <taxon>Uroviricota</taxon>
        <taxon>Caudoviricetes</taxon>
        <taxon>Schitoviridae</taxon>
        <taxon>Pacinivirus</taxon>
        <taxon>Pacinivirus VCO139</taxon>
    </lineage>
</organism>
<dbReference type="KEGG" id="vg:16194961"/>
<dbReference type="RefSeq" id="YP_008126784.1">
    <property type="nucleotide sequence ID" value="NC_021540.1"/>
</dbReference>
<dbReference type="OrthoDB" id="38951at10239"/>
<sequence>MKSKIPQDIKIYIEGFGGKQDRKKLGKYYHAKPEVLTRVNQNTKDFFNNRVE</sequence>
<proteinExistence type="predicted"/>
<evidence type="ECO:0000313" key="2">
    <source>
        <dbReference type="Proteomes" id="UP000014320"/>
    </source>
</evidence>
<dbReference type="GeneID" id="16194961"/>
<dbReference type="EMBL" id="KC438282">
    <property type="protein sequence ID" value="AGI61775.1"/>
    <property type="molecule type" value="Genomic_DNA"/>
</dbReference>
<evidence type="ECO:0000313" key="1">
    <source>
        <dbReference type="EMBL" id="AGI61775.1"/>
    </source>
</evidence>
<name>R9R4L4_9CAUD</name>
<dbReference type="Proteomes" id="UP000014320">
    <property type="component" value="Segment"/>
</dbReference>
<reference evidence="1 2" key="1">
    <citation type="journal article" date="2013" name="Virol. J.">
        <title>Whole genome sequencing and comparative genomic analyses of two Vibrio cholerae O139 Bengal-specific Podoviruses to other N4-like phages reveal extensive genetic diversity.</title>
        <authorList>
            <person name="Fouts D.E."/>
            <person name="Klumpp J."/>
            <person name="Bishop-Lilly K.A."/>
            <person name="Rajavel M."/>
            <person name="Willner K.M."/>
            <person name="Butani A."/>
            <person name="Henry M."/>
            <person name="Biswas B."/>
            <person name="Li M."/>
            <person name="Albert M.J."/>
            <person name="Loessner M.J."/>
            <person name="Calendar R."/>
            <person name="Sozhamannan S."/>
        </authorList>
    </citation>
    <scope>NUCLEOTIDE SEQUENCE [LARGE SCALE GENOMIC DNA]</scope>
</reference>
<accession>R9R4L4</accession>
<gene>
    <name evidence="1" type="ORF">JA1_0021</name>
</gene>
<protein>
    <submittedName>
        <fullName evidence="1">Uncharacterized protein</fullName>
    </submittedName>
</protein>